<keyword evidence="3" id="KW-1185">Reference proteome</keyword>
<dbReference type="InterPro" id="IPR036742">
    <property type="entry name" value="ATP_synth_F1_esu_sf_mt"/>
</dbReference>
<dbReference type="OrthoDB" id="269124at2759"/>
<dbReference type="Pfam" id="PF04627">
    <property type="entry name" value="ATP-synt_Eps"/>
    <property type="match status" value="1"/>
</dbReference>
<comment type="caution">
    <text evidence="2">The sequence shown here is derived from an EMBL/GenBank/DDBJ whole genome shotgun (WGS) entry which is preliminary data.</text>
</comment>
<comment type="similarity">
    <text evidence="1">Belongs to the eukaryotic ATPase epsilon family.</text>
</comment>
<dbReference type="SUPFAM" id="SSF48690">
    <property type="entry name" value="Epsilon subunit of mitochondrial F1F0-ATP synthase"/>
    <property type="match status" value="1"/>
</dbReference>
<dbReference type="EMBL" id="AZIL01000182">
    <property type="protein sequence ID" value="EWM29021.1"/>
    <property type="molecule type" value="Genomic_DNA"/>
</dbReference>
<dbReference type="GO" id="GO:0005743">
    <property type="term" value="C:mitochondrial inner membrane"/>
    <property type="evidence" value="ECO:0007669"/>
    <property type="project" value="InterPro"/>
</dbReference>
<dbReference type="InterPro" id="IPR006721">
    <property type="entry name" value="ATP_synth_F1_esu_mt"/>
</dbReference>
<reference evidence="2 3" key="1">
    <citation type="journal article" date="2014" name="Mol. Plant">
        <title>Chromosome Scale Genome Assembly and Transcriptome Profiling of Nannochloropsis gaditana in Nitrogen Depletion.</title>
        <authorList>
            <person name="Corteggiani Carpinelli E."/>
            <person name="Telatin A."/>
            <person name="Vitulo N."/>
            <person name="Forcato C."/>
            <person name="D'Angelo M."/>
            <person name="Schiavon R."/>
            <person name="Vezzi A."/>
            <person name="Giacometti G.M."/>
            <person name="Morosinotto T."/>
            <person name="Valle G."/>
        </authorList>
    </citation>
    <scope>NUCLEOTIDE SEQUENCE [LARGE SCALE GENOMIC DNA]</scope>
    <source>
        <strain evidence="2 3">B-31</strain>
    </source>
</reference>
<dbReference type="CDD" id="cd12153">
    <property type="entry name" value="F1-ATPase_epsilon"/>
    <property type="match status" value="1"/>
</dbReference>
<protein>
    <submittedName>
        <fullName evidence="2">Atp synthase subunit epsilon</fullName>
    </submittedName>
</protein>
<evidence type="ECO:0000313" key="3">
    <source>
        <dbReference type="Proteomes" id="UP000019335"/>
    </source>
</evidence>
<dbReference type="Proteomes" id="UP000019335">
    <property type="component" value="Chromosome 3"/>
</dbReference>
<dbReference type="GO" id="GO:0046933">
    <property type="term" value="F:proton-transporting ATP synthase activity, rotational mechanism"/>
    <property type="evidence" value="ECO:0007669"/>
    <property type="project" value="InterPro"/>
</dbReference>
<gene>
    <name evidence="2" type="ORF">Naga_100477g3</name>
</gene>
<accession>W7U8A3</accession>
<sequence>MSAAATTYWRIAGLTYLQYTSKAAGVLRAALKEPLRTKTMAKEKIFFKRLEWSPKMIGQPVGPLKVEVTSLK</sequence>
<dbReference type="AlphaFoldDB" id="W7U8A3"/>
<proteinExistence type="inferred from homology"/>
<dbReference type="Gene3D" id="1.10.1620.20">
    <property type="entry name" value="ATP synthase, F1 complex, epsilon subunit superfamily, mitochondrial"/>
    <property type="match status" value="1"/>
</dbReference>
<evidence type="ECO:0000313" key="2">
    <source>
        <dbReference type="EMBL" id="EWM29021.1"/>
    </source>
</evidence>
<organism evidence="2 3">
    <name type="scientific">Nannochloropsis gaditana</name>
    <dbReference type="NCBI Taxonomy" id="72520"/>
    <lineage>
        <taxon>Eukaryota</taxon>
        <taxon>Sar</taxon>
        <taxon>Stramenopiles</taxon>
        <taxon>Ochrophyta</taxon>
        <taxon>Eustigmatophyceae</taxon>
        <taxon>Eustigmatales</taxon>
        <taxon>Monodopsidaceae</taxon>
        <taxon>Nannochloropsis</taxon>
    </lineage>
</organism>
<dbReference type="GO" id="GO:0045259">
    <property type="term" value="C:proton-transporting ATP synthase complex"/>
    <property type="evidence" value="ECO:0007669"/>
    <property type="project" value="InterPro"/>
</dbReference>
<evidence type="ECO:0000256" key="1">
    <source>
        <dbReference type="ARBA" id="ARBA00009502"/>
    </source>
</evidence>
<name>W7U8A3_9STRA</name>